<organism evidence="9 10">
    <name type="scientific">Syntrophobotulus glycolicus (strain DSM 8271 / FlGlyR)</name>
    <dbReference type="NCBI Taxonomy" id="645991"/>
    <lineage>
        <taxon>Bacteria</taxon>
        <taxon>Bacillati</taxon>
        <taxon>Bacillota</taxon>
        <taxon>Clostridia</taxon>
        <taxon>Eubacteriales</taxon>
        <taxon>Desulfitobacteriaceae</taxon>
        <taxon>Syntrophobotulus</taxon>
    </lineage>
</organism>
<dbReference type="eggNOG" id="COG0600">
    <property type="taxonomic scope" value="Bacteria"/>
</dbReference>
<keyword evidence="5 7" id="KW-1133">Transmembrane helix</keyword>
<reference evidence="9 10" key="1">
    <citation type="journal article" date="2011" name="Stand. Genomic Sci.">
        <title>Complete genome sequence of Syntrophobotulus glycolicus type strain (FlGlyR).</title>
        <authorList>
            <person name="Han C."/>
            <person name="Mwirichia R."/>
            <person name="Chertkov O."/>
            <person name="Held B."/>
            <person name="Lapidus A."/>
            <person name="Nolan M."/>
            <person name="Lucas S."/>
            <person name="Hammon N."/>
            <person name="Deshpande S."/>
            <person name="Cheng J.F."/>
            <person name="Tapia R."/>
            <person name="Goodwin L."/>
            <person name="Pitluck S."/>
            <person name="Huntemann M."/>
            <person name="Liolios K."/>
            <person name="Ivanova N."/>
            <person name="Pagani I."/>
            <person name="Mavromatis K."/>
            <person name="Ovchinikova G."/>
            <person name="Pati A."/>
            <person name="Chen A."/>
            <person name="Palaniappan K."/>
            <person name="Land M."/>
            <person name="Hauser L."/>
            <person name="Brambilla E.M."/>
            <person name="Rohde M."/>
            <person name="Spring S."/>
            <person name="Sikorski J."/>
            <person name="Goker M."/>
            <person name="Woyke T."/>
            <person name="Bristow J."/>
            <person name="Eisen J.A."/>
            <person name="Markowitz V."/>
            <person name="Hugenholtz P."/>
            <person name="Kyrpides N.C."/>
            <person name="Klenk H.P."/>
            <person name="Detter J.C."/>
        </authorList>
    </citation>
    <scope>NUCLEOTIDE SEQUENCE [LARGE SCALE GENOMIC DNA]</scope>
    <source>
        <strain evidence="10">DSM 8271 / FlGlyR</strain>
    </source>
</reference>
<proteinExistence type="inferred from homology"/>
<dbReference type="AlphaFoldDB" id="F0SW44"/>
<reference evidence="10" key="2">
    <citation type="submission" date="2011-02" db="EMBL/GenBank/DDBJ databases">
        <title>The complete genome of Syntrophobotulus glycolicus DSM 8271.</title>
        <authorList>
            <person name="Lucas S."/>
            <person name="Copeland A."/>
            <person name="Lapidus A."/>
            <person name="Bruce D."/>
            <person name="Goodwin L."/>
            <person name="Pitluck S."/>
            <person name="Kyrpides N."/>
            <person name="Mavromatis K."/>
            <person name="Pagani I."/>
            <person name="Ivanova N."/>
            <person name="Mikhailova N."/>
            <person name="Chertkov O."/>
            <person name="Held B."/>
            <person name="Detter J.C."/>
            <person name="Tapia R."/>
            <person name="Han C."/>
            <person name="Land M."/>
            <person name="Hauser L."/>
            <person name="Markowitz V."/>
            <person name="Cheng J.-F."/>
            <person name="Hugenholtz P."/>
            <person name="Woyke T."/>
            <person name="Wu D."/>
            <person name="Spring S."/>
            <person name="Schroeder M."/>
            <person name="Brambilla E."/>
            <person name="Klenk H.-P."/>
            <person name="Eisen J.A."/>
        </authorList>
    </citation>
    <scope>NUCLEOTIDE SEQUENCE [LARGE SCALE GENOMIC DNA]</scope>
    <source>
        <strain evidence="10">DSM 8271 / FlGlyR</strain>
    </source>
</reference>
<dbReference type="OrthoDB" id="9796361at2"/>
<feature type="domain" description="ABC transmembrane type-1" evidence="8">
    <location>
        <begin position="60"/>
        <end position="244"/>
    </location>
</feature>
<dbReference type="SUPFAM" id="SSF161098">
    <property type="entry name" value="MetI-like"/>
    <property type="match status" value="1"/>
</dbReference>
<dbReference type="PROSITE" id="PS50928">
    <property type="entry name" value="ABC_TM1"/>
    <property type="match status" value="1"/>
</dbReference>
<dbReference type="RefSeq" id="WP_013625693.1">
    <property type="nucleotide sequence ID" value="NC_015172.1"/>
</dbReference>
<dbReference type="Gene3D" id="1.10.3720.10">
    <property type="entry name" value="MetI-like"/>
    <property type="match status" value="1"/>
</dbReference>
<keyword evidence="3" id="KW-1003">Cell membrane</keyword>
<evidence type="ECO:0000256" key="6">
    <source>
        <dbReference type="ARBA" id="ARBA00023136"/>
    </source>
</evidence>
<name>F0SW44_SYNGF</name>
<keyword evidence="6 7" id="KW-0472">Membrane</keyword>
<evidence type="ECO:0000256" key="3">
    <source>
        <dbReference type="ARBA" id="ARBA00022475"/>
    </source>
</evidence>
<keyword evidence="10" id="KW-1185">Reference proteome</keyword>
<evidence type="ECO:0000256" key="5">
    <source>
        <dbReference type="ARBA" id="ARBA00022989"/>
    </source>
</evidence>
<evidence type="ECO:0000259" key="8">
    <source>
        <dbReference type="PROSITE" id="PS50928"/>
    </source>
</evidence>
<evidence type="ECO:0000256" key="2">
    <source>
        <dbReference type="ARBA" id="ARBA00022448"/>
    </source>
</evidence>
<feature type="transmembrane region" description="Helical" evidence="7">
    <location>
        <begin position="222"/>
        <end position="243"/>
    </location>
</feature>
<dbReference type="Proteomes" id="UP000007488">
    <property type="component" value="Chromosome"/>
</dbReference>
<sequence>MEFVIKLIKKSALIFFILALWEILPSLKIIRPSLLPPFSDVLITWFQLIFLGEHELIPDILISLQRALLGFGFALLIGIPLGLLIGYFKSFSDFFSPLVHICRQIPALALFPVFILFFGIEETSKVTIVFWVSVWDILLNTISGVRHTDLLLIKAARSMGADTERILSSVVLPGAVPSLMTGLRLGSGSAIKALVAAEMIGAKAGLGFQVINSQYNFQISKMYVSILTIALIGIILNFILEIIEKKLTFWKPTINEE</sequence>
<protein>
    <submittedName>
        <fullName evidence="9">Binding-protein-dependent transport systems inner membrane component</fullName>
    </submittedName>
</protein>
<evidence type="ECO:0000313" key="10">
    <source>
        <dbReference type="Proteomes" id="UP000007488"/>
    </source>
</evidence>
<gene>
    <name evidence="9" type="ordered locus">Sgly_2545</name>
</gene>
<dbReference type="CDD" id="cd06261">
    <property type="entry name" value="TM_PBP2"/>
    <property type="match status" value="1"/>
</dbReference>
<dbReference type="HOGENOM" id="CLU_046113_1_3_9"/>
<dbReference type="PANTHER" id="PTHR30151:SF0">
    <property type="entry name" value="ABC TRANSPORTER PERMEASE PROTEIN MJ0413-RELATED"/>
    <property type="match status" value="1"/>
</dbReference>
<accession>F0SW44</accession>
<dbReference type="STRING" id="645991.Sgly_2545"/>
<comment type="similarity">
    <text evidence="7">Belongs to the binding-protein-dependent transport system permease family.</text>
</comment>
<dbReference type="KEGG" id="sgy:Sgly_2545"/>
<dbReference type="EMBL" id="CP002547">
    <property type="protein sequence ID" value="ADY56828.1"/>
    <property type="molecule type" value="Genomic_DNA"/>
</dbReference>
<keyword evidence="2 7" id="KW-0813">Transport</keyword>
<feature type="transmembrane region" description="Helical" evidence="7">
    <location>
        <begin position="67"/>
        <end position="88"/>
    </location>
</feature>
<dbReference type="Pfam" id="PF00528">
    <property type="entry name" value="BPD_transp_1"/>
    <property type="match status" value="1"/>
</dbReference>
<evidence type="ECO:0000256" key="7">
    <source>
        <dbReference type="RuleBase" id="RU363032"/>
    </source>
</evidence>
<comment type="subcellular location">
    <subcellularLocation>
        <location evidence="1 7">Cell membrane</location>
        <topology evidence="1 7">Multi-pass membrane protein</topology>
    </subcellularLocation>
</comment>
<evidence type="ECO:0000256" key="4">
    <source>
        <dbReference type="ARBA" id="ARBA00022692"/>
    </source>
</evidence>
<keyword evidence="4 7" id="KW-0812">Transmembrane</keyword>
<dbReference type="InterPro" id="IPR000515">
    <property type="entry name" value="MetI-like"/>
</dbReference>
<dbReference type="PANTHER" id="PTHR30151">
    <property type="entry name" value="ALKANE SULFONATE ABC TRANSPORTER-RELATED, MEMBRANE SUBUNIT"/>
    <property type="match status" value="1"/>
</dbReference>
<dbReference type="GO" id="GO:0005886">
    <property type="term" value="C:plasma membrane"/>
    <property type="evidence" value="ECO:0007669"/>
    <property type="project" value="UniProtKB-SubCell"/>
</dbReference>
<evidence type="ECO:0000313" key="9">
    <source>
        <dbReference type="EMBL" id="ADY56828.1"/>
    </source>
</evidence>
<evidence type="ECO:0000256" key="1">
    <source>
        <dbReference type="ARBA" id="ARBA00004651"/>
    </source>
</evidence>
<dbReference type="InterPro" id="IPR035906">
    <property type="entry name" value="MetI-like_sf"/>
</dbReference>
<dbReference type="GO" id="GO:0055085">
    <property type="term" value="P:transmembrane transport"/>
    <property type="evidence" value="ECO:0007669"/>
    <property type="project" value="InterPro"/>
</dbReference>
<feature type="transmembrane region" description="Helical" evidence="7">
    <location>
        <begin position="100"/>
        <end position="120"/>
    </location>
</feature>